<dbReference type="Proteomes" id="UP000005239">
    <property type="component" value="Unassembled WGS sequence"/>
</dbReference>
<dbReference type="PANTHER" id="PTHR46219:SF5">
    <property type="entry name" value="SHKT DOMAIN-CONTAINING PROTEIN"/>
    <property type="match status" value="1"/>
</dbReference>
<keyword evidence="3" id="KW-1185">Reference proteome</keyword>
<dbReference type="Pfam" id="PF01549">
    <property type="entry name" value="ShK"/>
    <property type="match status" value="1"/>
</dbReference>
<evidence type="ECO:0000313" key="3">
    <source>
        <dbReference type="Proteomes" id="UP000005239"/>
    </source>
</evidence>
<dbReference type="EnsemblMetazoa" id="PPA12686.1">
    <property type="protein sequence ID" value="PPA12686.1"/>
    <property type="gene ID" value="WBGene00102240"/>
</dbReference>
<dbReference type="InterPro" id="IPR003582">
    <property type="entry name" value="ShKT_dom"/>
</dbReference>
<proteinExistence type="predicted"/>
<dbReference type="PANTHER" id="PTHR46219">
    <property type="entry name" value="PROTEIN CBG11138"/>
    <property type="match status" value="1"/>
</dbReference>
<reference evidence="2" key="2">
    <citation type="submission" date="2022-06" db="UniProtKB">
        <authorList>
            <consortium name="EnsemblMetazoa"/>
        </authorList>
    </citation>
    <scope>IDENTIFICATION</scope>
    <source>
        <strain evidence="2">PS312</strain>
    </source>
</reference>
<dbReference type="Gene3D" id="1.10.10.1870">
    <property type="entry name" value="ShTK domain-like"/>
    <property type="match status" value="1"/>
</dbReference>
<gene>
    <name evidence="2" type="primary">WBGene00102240</name>
</gene>
<evidence type="ECO:0000256" key="1">
    <source>
        <dbReference type="PROSITE-ProRule" id="PRU01005"/>
    </source>
</evidence>
<dbReference type="PROSITE" id="PS51670">
    <property type="entry name" value="SHKT"/>
    <property type="match status" value="1"/>
</dbReference>
<reference evidence="3" key="1">
    <citation type="journal article" date="2008" name="Nat. Genet.">
        <title>The Pristionchus pacificus genome provides a unique perspective on nematode lifestyle and parasitism.</title>
        <authorList>
            <person name="Dieterich C."/>
            <person name="Clifton S.W."/>
            <person name="Schuster L.N."/>
            <person name="Chinwalla A."/>
            <person name="Delehaunty K."/>
            <person name="Dinkelacker I."/>
            <person name="Fulton L."/>
            <person name="Fulton R."/>
            <person name="Godfrey J."/>
            <person name="Minx P."/>
            <person name="Mitreva M."/>
            <person name="Roeseler W."/>
            <person name="Tian H."/>
            <person name="Witte H."/>
            <person name="Yang S.P."/>
            <person name="Wilson R.K."/>
            <person name="Sommer R.J."/>
        </authorList>
    </citation>
    <scope>NUCLEOTIDE SEQUENCE [LARGE SCALE GENOMIC DNA]</scope>
    <source>
        <strain evidence="3">PS312</strain>
    </source>
</reference>
<comment type="caution">
    <text evidence="1">Lacks conserved residue(s) required for the propagation of feature annotation.</text>
</comment>
<evidence type="ECO:0000313" key="2">
    <source>
        <dbReference type="EnsemblMetazoa" id="PPA12686.1"/>
    </source>
</evidence>
<sequence length="76" mass="8071">MKYFAVFLAVLLVSSAVAQDKVESTTGGVDGLLGACVDAKNAFSGVSNCPLRVSLCKLADYEQEMKRDCPKTCGFC</sequence>
<dbReference type="AlphaFoldDB" id="A0A454XN70"/>
<accession>A0A454XN70</accession>
<organism evidence="2 3">
    <name type="scientific">Pristionchus pacificus</name>
    <name type="common">Parasitic nematode worm</name>
    <dbReference type="NCBI Taxonomy" id="54126"/>
    <lineage>
        <taxon>Eukaryota</taxon>
        <taxon>Metazoa</taxon>
        <taxon>Ecdysozoa</taxon>
        <taxon>Nematoda</taxon>
        <taxon>Chromadorea</taxon>
        <taxon>Rhabditida</taxon>
        <taxon>Rhabditina</taxon>
        <taxon>Diplogasteromorpha</taxon>
        <taxon>Diplogasteroidea</taxon>
        <taxon>Neodiplogasteridae</taxon>
        <taxon>Pristionchus</taxon>
    </lineage>
</organism>
<protein>
    <submittedName>
        <fullName evidence="2">ShK domain-containing protein</fullName>
    </submittedName>
</protein>
<name>A0A454XN70_PRIPA</name>
<accession>A0A8R1YDZ1</accession>